<dbReference type="InterPro" id="IPR006771">
    <property type="entry name" value="CetA-like"/>
</dbReference>
<dbReference type="AlphaFoldDB" id="A0A9P4MT39"/>
<evidence type="ECO:0000313" key="2">
    <source>
        <dbReference type="EMBL" id="KAF2202131.1"/>
    </source>
</evidence>
<dbReference type="Proteomes" id="UP000799536">
    <property type="component" value="Unassembled WGS sequence"/>
</dbReference>
<dbReference type="EMBL" id="ML993948">
    <property type="protein sequence ID" value="KAF2202131.1"/>
    <property type="molecule type" value="Genomic_DNA"/>
</dbReference>
<gene>
    <name evidence="2" type="ORF">GQ43DRAFT_471170</name>
</gene>
<dbReference type="OrthoDB" id="3682664at2759"/>
<keyword evidence="3" id="KW-1185">Reference proteome</keyword>
<keyword evidence="1" id="KW-0732">Signal</keyword>
<accession>A0A9P4MT39</accession>
<feature type="chain" id="PRO_5040163503" evidence="1">
    <location>
        <begin position="23"/>
        <end position="208"/>
    </location>
</feature>
<proteinExistence type="predicted"/>
<comment type="caution">
    <text evidence="2">The sequence shown here is derived from an EMBL/GenBank/DDBJ whole genome shotgun (WGS) entry which is preliminary data.</text>
</comment>
<reference evidence="2" key="1">
    <citation type="journal article" date="2020" name="Stud. Mycol.">
        <title>101 Dothideomycetes genomes: a test case for predicting lifestyles and emergence of pathogens.</title>
        <authorList>
            <person name="Haridas S."/>
            <person name="Albert R."/>
            <person name="Binder M."/>
            <person name="Bloem J."/>
            <person name="Labutti K."/>
            <person name="Salamov A."/>
            <person name="Andreopoulos B."/>
            <person name="Baker S."/>
            <person name="Barry K."/>
            <person name="Bills G."/>
            <person name="Bluhm B."/>
            <person name="Cannon C."/>
            <person name="Castanera R."/>
            <person name="Culley D."/>
            <person name="Daum C."/>
            <person name="Ezra D."/>
            <person name="Gonzalez J."/>
            <person name="Henrissat B."/>
            <person name="Kuo A."/>
            <person name="Liang C."/>
            <person name="Lipzen A."/>
            <person name="Lutzoni F."/>
            <person name="Magnuson J."/>
            <person name="Mondo S."/>
            <person name="Nolan M."/>
            <person name="Ohm R."/>
            <person name="Pangilinan J."/>
            <person name="Park H.-J."/>
            <person name="Ramirez L."/>
            <person name="Alfaro M."/>
            <person name="Sun H."/>
            <person name="Tritt A."/>
            <person name="Yoshinaga Y."/>
            <person name="Zwiers L.-H."/>
            <person name="Turgeon B."/>
            <person name="Goodwin S."/>
            <person name="Spatafora J."/>
            <person name="Crous P."/>
            <person name="Grigoriev I."/>
        </authorList>
    </citation>
    <scope>NUCLEOTIDE SEQUENCE</scope>
    <source>
        <strain evidence="2">ATCC 74209</strain>
    </source>
</reference>
<feature type="signal peptide" evidence="1">
    <location>
        <begin position="1"/>
        <end position="22"/>
    </location>
</feature>
<dbReference type="Pfam" id="PF04681">
    <property type="entry name" value="Bys1"/>
    <property type="match status" value="1"/>
</dbReference>
<evidence type="ECO:0000313" key="3">
    <source>
        <dbReference type="Proteomes" id="UP000799536"/>
    </source>
</evidence>
<sequence length="208" mass="22669">MAPLKTLVSTLVLSLMVLDTAASPYGPSREKPATSIASAISPNAEIPAESEAPAAETPGAEIVSQWKSFFKNNCAFGVYVEAARCVDDPTKPAPVSGVKYIAPGGEFENPFKHKDDACSHTIRSSTQQDQTANVYQVEYSVRDGNIWYDLSDIDGHPLLQYKRSLEVKQVGCERIFCDAKQGLAGSGPDCEWPYFQTCKSGDIEFYLC</sequence>
<organism evidence="2 3">
    <name type="scientific">Delitschia confertaspora ATCC 74209</name>
    <dbReference type="NCBI Taxonomy" id="1513339"/>
    <lineage>
        <taxon>Eukaryota</taxon>
        <taxon>Fungi</taxon>
        <taxon>Dikarya</taxon>
        <taxon>Ascomycota</taxon>
        <taxon>Pezizomycotina</taxon>
        <taxon>Dothideomycetes</taxon>
        <taxon>Pleosporomycetidae</taxon>
        <taxon>Pleosporales</taxon>
        <taxon>Delitschiaceae</taxon>
        <taxon>Delitschia</taxon>
    </lineage>
</organism>
<name>A0A9P4MT39_9PLEO</name>
<evidence type="ECO:0000256" key="1">
    <source>
        <dbReference type="SAM" id="SignalP"/>
    </source>
</evidence>
<protein>
    <submittedName>
        <fullName evidence="2">Uncharacterized protein</fullName>
    </submittedName>
</protein>